<sequence>MSLINSQNALLSLSSMVSPFLRCLGPWIASSKRWSKVQGCLPSVG</sequence>
<proteinExistence type="predicted"/>
<protein>
    <submittedName>
        <fullName evidence="1">Uncharacterized protein</fullName>
    </submittedName>
</protein>
<comment type="caution">
    <text evidence="1">The sequence shown here is derived from an EMBL/GenBank/DDBJ whole genome shotgun (WGS) entry which is preliminary data.</text>
</comment>
<reference evidence="1 2" key="1">
    <citation type="submission" date="2017-12" db="EMBL/GenBank/DDBJ databases">
        <title>Comparative genomics yields insights into virulence evolution of Verticillium dahliae.</title>
        <authorList>
            <person name="Fan R."/>
            <person name="Armitage A.D."/>
            <person name="Cascant-Lopez E."/>
            <person name="Sobczyk M."/>
            <person name="Cockerton H.M."/>
            <person name="Harrison R.J."/>
        </authorList>
    </citation>
    <scope>NUCLEOTIDE SEQUENCE [LARGE SCALE GENOMIC DNA]</scope>
    <source>
        <strain evidence="1 2">12008</strain>
    </source>
</reference>
<evidence type="ECO:0000313" key="1">
    <source>
        <dbReference type="EMBL" id="PNH31878.1"/>
    </source>
</evidence>
<dbReference type="EMBL" id="MPSH01000014">
    <property type="protein sequence ID" value="PNH31878.1"/>
    <property type="molecule type" value="Genomic_DNA"/>
</dbReference>
<name>A0AA44WMA0_VERDA</name>
<accession>A0AA44WMA0</accession>
<dbReference type="AlphaFoldDB" id="A0AA44WMA0"/>
<organism evidence="1 2">
    <name type="scientific">Verticillium dahliae</name>
    <name type="common">Verticillium wilt</name>
    <dbReference type="NCBI Taxonomy" id="27337"/>
    <lineage>
        <taxon>Eukaryota</taxon>
        <taxon>Fungi</taxon>
        <taxon>Dikarya</taxon>
        <taxon>Ascomycota</taxon>
        <taxon>Pezizomycotina</taxon>
        <taxon>Sordariomycetes</taxon>
        <taxon>Hypocreomycetidae</taxon>
        <taxon>Glomerellales</taxon>
        <taxon>Plectosphaerellaceae</taxon>
        <taxon>Verticillium</taxon>
    </lineage>
</organism>
<gene>
    <name evidence="1" type="ORF">BJF96_g4660</name>
</gene>
<dbReference type="Proteomes" id="UP000236305">
    <property type="component" value="Unassembled WGS sequence"/>
</dbReference>
<evidence type="ECO:0000313" key="2">
    <source>
        <dbReference type="Proteomes" id="UP000236305"/>
    </source>
</evidence>